<dbReference type="GO" id="GO:0006405">
    <property type="term" value="P:RNA export from nucleus"/>
    <property type="evidence" value="ECO:0007669"/>
    <property type="project" value="TreeGrafter"/>
</dbReference>
<dbReference type="GO" id="GO:0006606">
    <property type="term" value="P:protein import into nucleus"/>
    <property type="evidence" value="ECO:0007669"/>
    <property type="project" value="TreeGrafter"/>
</dbReference>
<keyword evidence="3" id="KW-1185">Reference proteome</keyword>
<dbReference type="Pfam" id="PF10487">
    <property type="entry name" value="Nup188_N"/>
    <property type="match status" value="1"/>
</dbReference>
<dbReference type="OrthoDB" id="102511at2759"/>
<dbReference type="GO" id="GO:0017056">
    <property type="term" value="F:structural constituent of nuclear pore"/>
    <property type="evidence" value="ECO:0007669"/>
    <property type="project" value="InterPro"/>
</dbReference>
<sequence length="195" mass="23108">MSATENKITQWKRVYQLVSGTFYNENQEVVKKKLLELQNEIQDGIKIFKKPKADATEETEKLLNEKQQTKILPFAQKLQKYLDLDVKQSYKILCYYLENEYRGSASSLQNFVSNESLMIKLLNDIWFYYTLERMVLLKVVKCVLEYHESPDHPYREAFKAIVDKIGLAVLRKSYIEQFEMILKDVQQGKFLPIIF</sequence>
<dbReference type="InterPro" id="IPR018864">
    <property type="entry name" value="Nucleoporin_Nup188_N"/>
</dbReference>
<organism evidence="2 3">
    <name type="scientific">Polypedilum vanderplanki</name>
    <name type="common">Sleeping chironomid midge</name>
    <dbReference type="NCBI Taxonomy" id="319348"/>
    <lineage>
        <taxon>Eukaryota</taxon>
        <taxon>Metazoa</taxon>
        <taxon>Ecdysozoa</taxon>
        <taxon>Arthropoda</taxon>
        <taxon>Hexapoda</taxon>
        <taxon>Insecta</taxon>
        <taxon>Pterygota</taxon>
        <taxon>Neoptera</taxon>
        <taxon>Endopterygota</taxon>
        <taxon>Diptera</taxon>
        <taxon>Nematocera</taxon>
        <taxon>Chironomoidea</taxon>
        <taxon>Chironomidae</taxon>
        <taxon>Chironominae</taxon>
        <taxon>Polypedilum</taxon>
        <taxon>Polypedilum</taxon>
    </lineage>
</organism>
<comment type="caution">
    <text evidence="2">The sequence shown here is derived from an EMBL/GenBank/DDBJ whole genome shotgun (WGS) entry which is preliminary data.</text>
</comment>
<proteinExistence type="predicted"/>
<name>A0A9J6C351_POLVA</name>
<dbReference type="GO" id="GO:0044611">
    <property type="term" value="C:nuclear pore inner ring"/>
    <property type="evidence" value="ECO:0007669"/>
    <property type="project" value="TreeGrafter"/>
</dbReference>
<dbReference type="PANTHER" id="PTHR31431:SF1">
    <property type="entry name" value="NUCLEOPORIN NUP188"/>
    <property type="match status" value="1"/>
</dbReference>
<gene>
    <name evidence="2" type="ORF">PVAND_006277</name>
</gene>
<evidence type="ECO:0000259" key="1">
    <source>
        <dbReference type="Pfam" id="PF10487"/>
    </source>
</evidence>
<protein>
    <recommendedName>
        <fullName evidence="1">Nucleoporin Nup188 N-terminal domain-containing protein</fullName>
    </recommendedName>
</protein>
<accession>A0A9J6C351</accession>
<dbReference type="AlphaFoldDB" id="A0A9J6C351"/>
<dbReference type="InterPro" id="IPR044840">
    <property type="entry name" value="Nup188"/>
</dbReference>
<evidence type="ECO:0000313" key="2">
    <source>
        <dbReference type="EMBL" id="KAG5676439.1"/>
    </source>
</evidence>
<dbReference type="Proteomes" id="UP001107558">
    <property type="component" value="Chromosome 2"/>
</dbReference>
<reference evidence="2" key="1">
    <citation type="submission" date="2021-03" db="EMBL/GenBank/DDBJ databases">
        <title>Chromosome level genome of the anhydrobiotic midge Polypedilum vanderplanki.</title>
        <authorList>
            <person name="Yoshida Y."/>
            <person name="Kikawada T."/>
            <person name="Gusev O."/>
        </authorList>
    </citation>
    <scope>NUCLEOTIDE SEQUENCE</scope>
    <source>
        <strain evidence="2">NIAS01</strain>
        <tissue evidence="2">Whole body or cell culture</tissue>
    </source>
</reference>
<evidence type="ECO:0000313" key="3">
    <source>
        <dbReference type="Proteomes" id="UP001107558"/>
    </source>
</evidence>
<feature type="domain" description="Nucleoporin Nup188 N-terminal" evidence="1">
    <location>
        <begin position="30"/>
        <end position="187"/>
    </location>
</feature>
<dbReference type="EMBL" id="JADBJN010000002">
    <property type="protein sequence ID" value="KAG5676439.1"/>
    <property type="molecule type" value="Genomic_DNA"/>
</dbReference>
<dbReference type="PANTHER" id="PTHR31431">
    <property type="entry name" value="NUCLEOPORIN NUP188 HOMOLOG"/>
    <property type="match status" value="1"/>
</dbReference>